<dbReference type="Proteomes" id="UP000037594">
    <property type="component" value="Unassembled WGS sequence"/>
</dbReference>
<sequence length="433" mass="47326">MCGCRPAQKMSDEASDDAAPLNALLAEAAARQTAGDLREALRNAIEVLEARRTILGDDHPDTLAVAWLVVSWRHALGEARAVEDLRDLLPTMARVLGTEHHDTLWARHTLAAIDDSATDPADRLLRWVRLCGADTRAFGARHPLTLAAAYGAALARRDLGDPYGASMEALVVYRHRLRLLGEHHPDTLAARLAQLSWHGEATGVTANTLDDLDALVPVLEKALGHDHPTTLAARYTRALWTPESADNQMDRISEWEILAEDLACARGDADPLTLSALGNRDAARVEWQGVLEVTRDIAYSLTLEEQSGGSDCAGAETRAADVADEEETERAHFFESVLTAKRALSQCARDAGNDAYQTLLWRYYLAWCLWAGHEFGSAGQRARRLIEDSTVMVGEDHPLTDAARDLLSFIDVQAWTGLSPFWDGSDAAEPADT</sequence>
<evidence type="ECO:0000313" key="1">
    <source>
        <dbReference type="EMBL" id="KMV18890.1"/>
    </source>
</evidence>
<comment type="caution">
    <text evidence="1">The sequence shown here is derived from an EMBL/GenBank/DDBJ whole genome shotgun (WGS) entry which is preliminary data.</text>
</comment>
<evidence type="ECO:0000313" key="2">
    <source>
        <dbReference type="Proteomes" id="UP000037594"/>
    </source>
</evidence>
<reference evidence="1 2" key="1">
    <citation type="submission" date="2015-06" db="EMBL/GenBank/DDBJ databases">
        <title>Genome sequence of Mycobacterium conceptionense strain MLE.</title>
        <authorList>
            <person name="Greninger A.L."/>
            <person name="Cunningham G."/>
            <person name="Chiu C.Y."/>
            <person name="Miller S."/>
        </authorList>
    </citation>
    <scope>NUCLEOTIDE SEQUENCE [LARGE SCALE GENOMIC DNA]</scope>
    <source>
        <strain evidence="1 2">MLE</strain>
    </source>
</reference>
<dbReference type="Pfam" id="PF13374">
    <property type="entry name" value="TPR_10"/>
    <property type="match status" value="1"/>
</dbReference>
<dbReference type="PATRIC" id="fig|451644.5.peg.1716"/>
<dbReference type="EMBL" id="LFOD01000005">
    <property type="protein sequence ID" value="KMV18890.1"/>
    <property type="molecule type" value="Genomic_DNA"/>
</dbReference>
<proteinExistence type="predicted"/>
<dbReference type="Gene3D" id="1.25.40.10">
    <property type="entry name" value="Tetratricopeptide repeat domain"/>
    <property type="match status" value="2"/>
</dbReference>
<evidence type="ECO:0008006" key="3">
    <source>
        <dbReference type="Google" id="ProtNLM"/>
    </source>
</evidence>
<dbReference type="AlphaFoldDB" id="A0A0J8UEU6"/>
<gene>
    <name evidence="1" type="ORF">ACT17_08335</name>
</gene>
<accession>A0A0J8UEU6</accession>
<dbReference type="InterPro" id="IPR011990">
    <property type="entry name" value="TPR-like_helical_dom_sf"/>
</dbReference>
<name>A0A0J8UEU6_9MYCO</name>
<organism evidence="1 2">
    <name type="scientific">Mycolicibacterium conceptionense</name>
    <dbReference type="NCBI Taxonomy" id="451644"/>
    <lineage>
        <taxon>Bacteria</taxon>
        <taxon>Bacillati</taxon>
        <taxon>Actinomycetota</taxon>
        <taxon>Actinomycetes</taxon>
        <taxon>Mycobacteriales</taxon>
        <taxon>Mycobacteriaceae</taxon>
        <taxon>Mycolicibacterium</taxon>
    </lineage>
</organism>
<protein>
    <recommendedName>
        <fullName evidence="3">Tetratricopeptide repeat protein</fullName>
    </recommendedName>
</protein>